<evidence type="ECO:0000313" key="1">
    <source>
        <dbReference type="Ensembl" id="ENSTNIP00000009297.1"/>
    </source>
</evidence>
<dbReference type="STRING" id="99883.ENSTNIP00000009297"/>
<reference evidence="1" key="3">
    <citation type="submission" date="2025-09" db="UniProtKB">
        <authorList>
            <consortium name="Ensembl"/>
        </authorList>
    </citation>
    <scope>IDENTIFICATION</scope>
</reference>
<evidence type="ECO:0008006" key="3">
    <source>
        <dbReference type="Google" id="ProtNLM"/>
    </source>
</evidence>
<dbReference type="Proteomes" id="UP000007303">
    <property type="component" value="Unassembled WGS sequence"/>
</dbReference>
<evidence type="ECO:0000313" key="2">
    <source>
        <dbReference type="Proteomes" id="UP000007303"/>
    </source>
</evidence>
<organism evidence="1 2">
    <name type="scientific">Tetraodon nigroviridis</name>
    <name type="common">Spotted green pufferfish</name>
    <name type="synonym">Chelonodon nigroviridis</name>
    <dbReference type="NCBI Taxonomy" id="99883"/>
    <lineage>
        <taxon>Eukaryota</taxon>
        <taxon>Metazoa</taxon>
        <taxon>Chordata</taxon>
        <taxon>Craniata</taxon>
        <taxon>Vertebrata</taxon>
        <taxon>Euteleostomi</taxon>
        <taxon>Actinopterygii</taxon>
        <taxon>Neopterygii</taxon>
        <taxon>Teleostei</taxon>
        <taxon>Neoteleostei</taxon>
        <taxon>Acanthomorphata</taxon>
        <taxon>Eupercaria</taxon>
        <taxon>Tetraodontiformes</taxon>
        <taxon>Tetradontoidea</taxon>
        <taxon>Tetraodontidae</taxon>
        <taxon>Tetraodon</taxon>
    </lineage>
</organism>
<keyword evidence="2" id="KW-1185">Reference proteome</keyword>
<dbReference type="AlphaFoldDB" id="H3CM17"/>
<protein>
    <recommendedName>
        <fullName evidence="3">NIM1 serine/threonine protein kinase</fullName>
    </recommendedName>
</protein>
<reference evidence="1" key="2">
    <citation type="submission" date="2025-08" db="UniProtKB">
        <authorList>
            <consortium name="Ensembl"/>
        </authorList>
    </citation>
    <scope>IDENTIFICATION</scope>
</reference>
<dbReference type="OMA" id="EMNCNEN"/>
<name>H3CM17_TETNG</name>
<dbReference type="HOGENOM" id="CLU_2378304_0_0_1"/>
<dbReference type="GeneTree" id="ENSGT00940000165543"/>
<accession>H3CM17</accession>
<dbReference type="InParanoid" id="H3CM17"/>
<dbReference type="Ensembl" id="ENSTNIT00000009468.1">
    <property type="protein sequence ID" value="ENSTNIP00000009297.1"/>
    <property type="gene ID" value="ENSTNIG00000006526.1"/>
</dbReference>
<proteinExistence type="predicted"/>
<sequence>SVQASAGGGAVIAGVQMIQRWSHQDSSDINTDDEGTSVRRLTPLERLNLDMCQDERVVRELTVGRRIGFYKIRGEIGCGNFSHVKLGIHALTKGK</sequence>
<reference evidence="2" key="1">
    <citation type="journal article" date="2004" name="Nature">
        <title>Genome duplication in the teleost fish Tetraodon nigroviridis reveals the early vertebrate proto-karyotype.</title>
        <authorList>
            <person name="Jaillon O."/>
            <person name="Aury J.-M."/>
            <person name="Brunet F."/>
            <person name="Petit J.-L."/>
            <person name="Stange-Thomann N."/>
            <person name="Mauceli E."/>
            <person name="Bouneau L."/>
            <person name="Fischer C."/>
            <person name="Ozouf-Costaz C."/>
            <person name="Bernot A."/>
            <person name="Nicaud S."/>
            <person name="Jaffe D."/>
            <person name="Fisher S."/>
            <person name="Lutfalla G."/>
            <person name="Dossat C."/>
            <person name="Segurens B."/>
            <person name="Dasilva C."/>
            <person name="Salanoubat M."/>
            <person name="Levy M."/>
            <person name="Boudet N."/>
            <person name="Castellano S."/>
            <person name="Anthouard V."/>
            <person name="Jubin C."/>
            <person name="Castelli V."/>
            <person name="Katinka M."/>
            <person name="Vacherie B."/>
            <person name="Biemont C."/>
            <person name="Skalli Z."/>
            <person name="Cattolico L."/>
            <person name="Poulain J."/>
            <person name="De Berardinis V."/>
            <person name="Cruaud C."/>
            <person name="Duprat S."/>
            <person name="Brottier P."/>
            <person name="Coutanceau J.-P."/>
            <person name="Gouzy J."/>
            <person name="Parra G."/>
            <person name="Lardier G."/>
            <person name="Chapple C."/>
            <person name="McKernan K.J."/>
            <person name="McEwan P."/>
            <person name="Bosak S."/>
            <person name="Kellis M."/>
            <person name="Volff J.-N."/>
            <person name="Guigo R."/>
            <person name="Zody M.C."/>
            <person name="Mesirov J."/>
            <person name="Lindblad-Toh K."/>
            <person name="Birren B."/>
            <person name="Nusbaum C."/>
            <person name="Kahn D."/>
            <person name="Robinson-Rechavi M."/>
            <person name="Laudet V."/>
            <person name="Schachter V."/>
            <person name="Quetier F."/>
            <person name="Saurin W."/>
            <person name="Scarpelli C."/>
            <person name="Wincker P."/>
            <person name="Lander E.S."/>
            <person name="Weissenbach J."/>
            <person name="Roest Crollius H."/>
        </authorList>
    </citation>
    <scope>NUCLEOTIDE SEQUENCE [LARGE SCALE GENOMIC DNA]</scope>
</reference>